<sequence length="357" mass="39610">MLEVLRNWYHAYFSDEEAVYLFFILAAGLVLILLFGRMLAPALTALVVAYLLQGLVGRMTRMGLPEKLSVWLVFLLFLGALVATLVLLLPVIWKQTMNLVQDQLPRLLQASERWLRELPTAYPDVVSVQQVNAIIDLAQRELAHAGQVILSLSLASIPGVMDALIFLVLVPLLVFFFMADRQKLMDWAASFLPERRQVLAEVWAEMDLQIANYVRGKALEILIVAVACFVLFATLGLNYALLLAVVVGVSTLIPYLGTIFATIPVAAVAYVQFGWSSDLALVMIGYSVIQFIDGNIIPTLLFSEVVNLHPIAIIVAVLVFGGLWGFWGVFFAIPLATLIKAVAYAWPKRHQSPLLEE</sequence>
<comment type="similarity">
    <text evidence="2">Belongs to the autoinducer-2 exporter (AI-2E) (TC 2.A.86) family.</text>
</comment>
<keyword evidence="7 8" id="KW-0472">Membrane</keyword>
<feature type="transmembrane region" description="Helical" evidence="8">
    <location>
        <begin position="280"/>
        <end position="302"/>
    </location>
</feature>
<feature type="transmembrane region" description="Helical" evidence="8">
    <location>
        <begin position="252"/>
        <end position="273"/>
    </location>
</feature>
<organism evidence="9 10">
    <name type="scientific">Alcanivorax quisquiliarum</name>
    <dbReference type="NCBI Taxonomy" id="2933565"/>
    <lineage>
        <taxon>Bacteria</taxon>
        <taxon>Pseudomonadati</taxon>
        <taxon>Pseudomonadota</taxon>
        <taxon>Gammaproteobacteria</taxon>
        <taxon>Oceanospirillales</taxon>
        <taxon>Alcanivoracaceae</taxon>
        <taxon>Alcanivorax</taxon>
    </lineage>
</organism>
<feature type="transmembrane region" description="Helical" evidence="8">
    <location>
        <begin position="72"/>
        <end position="93"/>
    </location>
</feature>
<dbReference type="PANTHER" id="PTHR21716:SF53">
    <property type="entry name" value="PERMEASE PERM-RELATED"/>
    <property type="match status" value="1"/>
</dbReference>
<keyword evidence="3" id="KW-0813">Transport</keyword>
<feature type="transmembrane region" description="Helical" evidence="8">
    <location>
        <begin position="160"/>
        <end position="179"/>
    </location>
</feature>
<evidence type="ECO:0000256" key="7">
    <source>
        <dbReference type="ARBA" id="ARBA00023136"/>
    </source>
</evidence>
<dbReference type="PANTHER" id="PTHR21716">
    <property type="entry name" value="TRANSMEMBRANE PROTEIN"/>
    <property type="match status" value="1"/>
</dbReference>
<keyword evidence="4" id="KW-1003">Cell membrane</keyword>
<evidence type="ECO:0000313" key="10">
    <source>
        <dbReference type="Proteomes" id="UP001165524"/>
    </source>
</evidence>
<reference evidence="9" key="1">
    <citation type="submission" date="2022-04" db="EMBL/GenBank/DDBJ databases">
        <title>Alcanivorax sp. CY1518 draft genome sequence.</title>
        <authorList>
            <person name="Zhao G."/>
            <person name="An M."/>
        </authorList>
    </citation>
    <scope>NUCLEOTIDE SEQUENCE</scope>
    <source>
        <strain evidence="9">CY1518</strain>
    </source>
</reference>
<evidence type="ECO:0000256" key="5">
    <source>
        <dbReference type="ARBA" id="ARBA00022692"/>
    </source>
</evidence>
<evidence type="ECO:0000313" key="9">
    <source>
        <dbReference type="EMBL" id="MCK0538441.1"/>
    </source>
</evidence>
<evidence type="ECO:0000256" key="6">
    <source>
        <dbReference type="ARBA" id="ARBA00022989"/>
    </source>
</evidence>
<evidence type="ECO:0000256" key="8">
    <source>
        <dbReference type="SAM" id="Phobius"/>
    </source>
</evidence>
<evidence type="ECO:0000256" key="3">
    <source>
        <dbReference type="ARBA" id="ARBA00022448"/>
    </source>
</evidence>
<evidence type="ECO:0000256" key="1">
    <source>
        <dbReference type="ARBA" id="ARBA00004651"/>
    </source>
</evidence>
<dbReference type="RefSeq" id="WP_246953055.1">
    <property type="nucleotide sequence ID" value="NZ_JALKII010000008.1"/>
</dbReference>
<dbReference type="Pfam" id="PF01594">
    <property type="entry name" value="AI-2E_transport"/>
    <property type="match status" value="1"/>
</dbReference>
<comment type="subcellular location">
    <subcellularLocation>
        <location evidence="1">Cell membrane</location>
        <topology evidence="1">Multi-pass membrane protein</topology>
    </subcellularLocation>
</comment>
<protein>
    <submittedName>
        <fullName evidence="9">AI-2E family transporter</fullName>
    </submittedName>
</protein>
<feature type="transmembrane region" description="Helical" evidence="8">
    <location>
        <begin position="308"/>
        <end position="339"/>
    </location>
</feature>
<gene>
    <name evidence="9" type="ORF">MU846_12045</name>
</gene>
<keyword evidence="6 8" id="KW-1133">Transmembrane helix</keyword>
<feature type="transmembrane region" description="Helical" evidence="8">
    <location>
        <begin position="221"/>
        <end position="246"/>
    </location>
</feature>
<evidence type="ECO:0000256" key="4">
    <source>
        <dbReference type="ARBA" id="ARBA00022475"/>
    </source>
</evidence>
<comment type="caution">
    <text evidence="9">The sequence shown here is derived from an EMBL/GenBank/DDBJ whole genome shotgun (WGS) entry which is preliminary data.</text>
</comment>
<name>A0ABT0E9B6_9GAMM</name>
<feature type="transmembrane region" description="Helical" evidence="8">
    <location>
        <begin position="20"/>
        <end position="52"/>
    </location>
</feature>
<dbReference type="Proteomes" id="UP001165524">
    <property type="component" value="Unassembled WGS sequence"/>
</dbReference>
<accession>A0ABT0E9B6</accession>
<proteinExistence type="inferred from homology"/>
<evidence type="ECO:0000256" key="2">
    <source>
        <dbReference type="ARBA" id="ARBA00009773"/>
    </source>
</evidence>
<dbReference type="EMBL" id="JALKII010000008">
    <property type="protein sequence ID" value="MCK0538441.1"/>
    <property type="molecule type" value="Genomic_DNA"/>
</dbReference>
<keyword evidence="5 8" id="KW-0812">Transmembrane</keyword>
<dbReference type="InterPro" id="IPR002549">
    <property type="entry name" value="AI-2E-like"/>
</dbReference>
<keyword evidence="10" id="KW-1185">Reference proteome</keyword>